<dbReference type="RefSeq" id="WP_122915239.1">
    <property type="nucleotide sequence ID" value="NZ_RHHT01000062.1"/>
</dbReference>
<dbReference type="Proteomes" id="UP000281915">
    <property type="component" value="Unassembled WGS sequence"/>
</dbReference>
<gene>
    <name evidence="1" type="ORF">EDM58_21975</name>
</gene>
<dbReference type="EMBL" id="RHHT01000062">
    <property type="protein sequence ID" value="RNB72174.1"/>
    <property type="molecule type" value="Genomic_DNA"/>
</dbReference>
<dbReference type="PANTHER" id="PTHR35861:SF2">
    <property type="entry name" value="FELS-2 PROPHAGE PROTEIN"/>
    <property type="match status" value="1"/>
</dbReference>
<dbReference type="PANTHER" id="PTHR35861">
    <property type="match status" value="1"/>
</dbReference>
<organism evidence="1 2">
    <name type="scientific">Brevibacillus panacihumi</name>
    <dbReference type="NCBI Taxonomy" id="497735"/>
    <lineage>
        <taxon>Bacteria</taxon>
        <taxon>Bacillati</taxon>
        <taxon>Bacillota</taxon>
        <taxon>Bacilli</taxon>
        <taxon>Bacillales</taxon>
        <taxon>Paenibacillaceae</taxon>
        <taxon>Brevibacillus</taxon>
    </lineage>
</organism>
<reference evidence="1 2" key="1">
    <citation type="submission" date="2018-10" db="EMBL/GenBank/DDBJ databases">
        <title>Phylogenomics of Brevibacillus.</title>
        <authorList>
            <person name="Dunlap C."/>
        </authorList>
    </citation>
    <scope>NUCLEOTIDE SEQUENCE [LARGE SCALE GENOMIC DNA]</scope>
    <source>
        <strain evidence="1 2">JCM 15085</strain>
    </source>
</reference>
<evidence type="ECO:0000313" key="1">
    <source>
        <dbReference type="EMBL" id="RNB72174.1"/>
    </source>
</evidence>
<protein>
    <submittedName>
        <fullName evidence="1">Phage tail sheath family protein</fullName>
    </submittedName>
</protein>
<comment type="caution">
    <text evidence="1">The sequence shown here is derived from an EMBL/GenBank/DDBJ whole genome shotgun (WGS) entry which is preliminary data.</text>
</comment>
<name>A0A3M8C8Z0_9BACL</name>
<proteinExistence type="predicted"/>
<dbReference type="AlphaFoldDB" id="A0A3M8C8Z0"/>
<sequence>MAINHGVYTREVATSLLAPVESTASLPVVFGTAPVNLSKKSKAPVNVPVLCYSFAEAVEHFGYSDAFENYTLCEFMDSHFRLYNLSPVVLVNVLDPAEHKTTVSPSDVALSKGIATIQVEGILKDSVVVSSADDPPSVYQPDVDYTLSFDNEGYLVIAAKAGGSISSSATVRVSYDKLDPGTVEPADIIGGVDSSGKVTGLEIIKEVFPRFGLVPGLLLAPGYSQDPLVAAVMTAKATNINGVFQAIAITDLPADVITQYADAPGWKNSNNYTDKRQIPCWPMLAMGDRKYHFSTQLAGTIGSTDAANGGIPYVTPSNKAVKSNAAVLKDGTEVFLGLDEANYLNSQGILTALNFSGGWKAWGNYMGAYPSVTDPKDCFIALRRMFDYVGNTLILTYWQHVDSPTNTRLIETVVDSVNIWLNGLTSSGYLLGGRVEFRREDNPDTALIAGHVQFRVFLTPPTPAQQIEFVLGYDTSYLAVLAA</sequence>
<accession>A0A3M8C8Z0</accession>
<dbReference type="InterPro" id="IPR052042">
    <property type="entry name" value="Tail_sheath_structural"/>
</dbReference>
<evidence type="ECO:0000313" key="2">
    <source>
        <dbReference type="Proteomes" id="UP000281915"/>
    </source>
</evidence>